<dbReference type="HOGENOM" id="CLU_2883772_0_0_7"/>
<proteinExistence type="predicted"/>
<feature type="region of interest" description="Disordered" evidence="1">
    <location>
        <begin position="1"/>
        <end position="63"/>
    </location>
</feature>
<dbReference type="AlphaFoldDB" id="E3FLY1"/>
<gene>
    <name evidence="2" type="ordered locus">STAUR_7825</name>
</gene>
<evidence type="ECO:0000313" key="3">
    <source>
        <dbReference type="Proteomes" id="UP000001351"/>
    </source>
</evidence>
<protein>
    <submittedName>
        <fullName evidence="2">Uncharacterized protein</fullName>
    </submittedName>
</protein>
<dbReference type="Proteomes" id="UP000001351">
    <property type="component" value="Chromosome"/>
</dbReference>
<organism evidence="2 3">
    <name type="scientific">Stigmatella aurantiaca (strain DW4/3-1)</name>
    <dbReference type="NCBI Taxonomy" id="378806"/>
    <lineage>
        <taxon>Bacteria</taxon>
        <taxon>Pseudomonadati</taxon>
        <taxon>Myxococcota</taxon>
        <taxon>Myxococcia</taxon>
        <taxon>Myxococcales</taxon>
        <taxon>Cystobacterineae</taxon>
        <taxon>Archangiaceae</taxon>
        <taxon>Stigmatella</taxon>
    </lineage>
</organism>
<sequence length="63" mass="6756">MFTCLPHDWRAADKTMGGPFNAPGGISAPTRPPAGEAPSAGPWRARSMRGHQRSSRSETSSFQ</sequence>
<keyword evidence="3" id="KW-1185">Reference proteome</keyword>
<dbReference type="EMBL" id="CP002271">
    <property type="protein sequence ID" value="ADO75580.1"/>
    <property type="molecule type" value="Genomic_DNA"/>
</dbReference>
<name>E3FLY1_STIAD</name>
<accession>E3FLY1</accession>
<evidence type="ECO:0000256" key="1">
    <source>
        <dbReference type="SAM" id="MobiDB-lite"/>
    </source>
</evidence>
<dbReference type="KEGG" id="sur:STAUR_7825"/>
<dbReference type="STRING" id="378806.STAUR_7825"/>
<evidence type="ECO:0000313" key="2">
    <source>
        <dbReference type="EMBL" id="ADO75580.1"/>
    </source>
</evidence>
<reference evidence="2 3" key="1">
    <citation type="journal article" date="2011" name="Mol. Biol. Evol.">
        <title>Comparative genomic analysis of fruiting body formation in Myxococcales.</title>
        <authorList>
            <person name="Huntley S."/>
            <person name="Hamann N."/>
            <person name="Wegener-Feldbrugge S."/>
            <person name="Treuner-Lange A."/>
            <person name="Kube M."/>
            <person name="Reinhardt R."/>
            <person name="Klages S."/>
            <person name="Muller R."/>
            <person name="Ronning C.M."/>
            <person name="Nierman W.C."/>
            <person name="Sogaard-Andersen L."/>
        </authorList>
    </citation>
    <scope>NUCLEOTIDE SEQUENCE [LARGE SCALE GENOMIC DNA]</scope>
    <source>
        <strain evidence="2 3">DW4/3-1</strain>
    </source>
</reference>